<dbReference type="Proteomes" id="UP001552594">
    <property type="component" value="Unassembled WGS sequence"/>
</dbReference>
<evidence type="ECO:0000256" key="1">
    <source>
        <dbReference type="SAM" id="Phobius"/>
    </source>
</evidence>
<protein>
    <recommendedName>
        <fullName evidence="4">Secreted protein</fullName>
    </recommendedName>
</protein>
<accession>A0ABV3JPZ7</accession>
<evidence type="ECO:0000313" key="2">
    <source>
        <dbReference type="EMBL" id="MEV5504954.1"/>
    </source>
</evidence>
<dbReference type="RefSeq" id="WP_109281027.1">
    <property type="nucleotide sequence ID" value="NZ_JBFAUK010000001.1"/>
</dbReference>
<evidence type="ECO:0008006" key="4">
    <source>
        <dbReference type="Google" id="ProtNLM"/>
    </source>
</evidence>
<feature type="transmembrane region" description="Helical" evidence="1">
    <location>
        <begin position="38"/>
        <end position="59"/>
    </location>
</feature>
<comment type="caution">
    <text evidence="2">The sequence shown here is derived from an EMBL/GenBank/DDBJ whole genome shotgun (WGS) entry which is preliminary data.</text>
</comment>
<name>A0ABV3JPZ7_STRON</name>
<evidence type="ECO:0000313" key="3">
    <source>
        <dbReference type="Proteomes" id="UP001552594"/>
    </source>
</evidence>
<gene>
    <name evidence="2" type="ORF">AB0L16_00515</name>
</gene>
<feature type="transmembrane region" description="Helical" evidence="1">
    <location>
        <begin position="12"/>
        <end position="32"/>
    </location>
</feature>
<dbReference type="EMBL" id="JBFAUK010000001">
    <property type="protein sequence ID" value="MEV5504954.1"/>
    <property type="molecule type" value="Genomic_DNA"/>
</dbReference>
<proteinExistence type="predicted"/>
<keyword evidence="1" id="KW-0812">Transmembrane</keyword>
<organism evidence="2 3">
    <name type="scientific">Streptomyces orinoci</name>
    <name type="common">Streptoverticillium orinoci</name>
    <dbReference type="NCBI Taxonomy" id="67339"/>
    <lineage>
        <taxon>Bacteria</taxon>
        <taxon>Bacillati</taxon>
        <taxon>Actinomycetota</taxon>
        <taxon>Actinomycetes</taxon>
        <taxon>Kitasatosporales</taxon>
        <taxon>Streptomycetaceae</taxon>
        <taxon>Streptomyces</taxon>
    </lineage>
</organism>
<keyword evidence="1" id="KW-1133">Transmembrane helix</keyword>
<keyword evidence="3" id="KW-1185">Reference proteome</keyword>
<reference evidence="2 3" key="1">
    <citation type="submission" date="2024-06" db="EMBL/GenBank/DDBJ databases">
        <title>The Natural Products Discovery Center: Release of the First 8490 Sequenced Strains for Exploring Actinobacteria Biosynthetic Diversity.</title>
        <authorList>
            <person name="Kalkreuter E."/>
            <person name="Kautsar S.A."/>
            <person name="Yang D."/>
            <person name="Bader C.D."/>
            <person name="Teijaro C.N."/>
            <person name="Fluegel L."/>
            <person name="Davis C.M."/>
            <person name="Simpson J.R."/>
            <person name="Lauterbach L."/>
            <person name="Steele A.D."/>
            <person name="Gui C."/>
            <person name="Meng S."/>
            <person name="Li G."/>
            <person name="Viehrig K."/>
            <person name="Ye F."/>
            <person name="Su P."/>
            <person name="Kiefer A.F."/>
            <person name="Nichols A."/>
            <person name="Cepeda A.J."/>
            <person name="Yan W."/>
            <person name="Fan B."/>
            <person name="Jiang Y."/>
            <person name="Adhikari A."/>
            <person name="Zheng C.-J."/>
            <person name="Schuster L."/>
            <person name="Cowan T.M."/>
            <person name="Smanski M.J."/>
            <person name="Chevrette M.G."/>
            <person name="De Carvalho L.P.S."/>
            <person name="Shen B."/>
        </authorList>
    </citation>
    <scope>NUCLEOTIDE SEQUENCE [LARGE SCALE GENOMIC DNA]</scope>
    <source>
        <strain evidence="2 3">NPDC052347</strain>
    </source>
</reference>
<keyword evidence="1" id="KW-0472">Membrane</keyword>
<sequence length="149" mass="15376">MKASHPHPGEGLAAVAAVAIGVLAVVAVKAAAGQDRPMAAGALAGAAALALALLVLSAYQHRVRLRVEHETLPAGPVDDSWFTPETLDGFPAEAVRPLLSGAGAPSPGEVYTAWVLVRHGHDAVWVAQHLGLPVELTRVLGEAAARQRR</sequence>